<reference evidence="1 2" key="1">
    <citation type="journal article" date="2021" name="DNA Res.">
        <title>Genome analysis of Candida subhashii reveals its hybrid nature and dual mitochondrial genome conformations.</title>
        <authorList>
            <person name="Mixao V."/>
            <person name="Hegedusova E."/>
            <person name="Saus E."/>
            <person name="Pryszcz L.P."/>
            <person name="Cillingova A."/>
            <person name="Nosek J."/>
            <person name="Gabaldon T."/>
        </authorList>
    </citation>
    <scope>NUCLEOTIDE SEQUENCE [LARGE SCALE GENOMIC DNA]</scope>
    <source>
        <strain evidence="1 2">CBS 10753</strain>
    </source>
</reference>
<dbReference type="Proteomes" id="UP000694255">
    <property type="component" value="Unassembled WGS sequence"/>
</dbReference>
<keyword evidence="2" id="KW-1185">Reference proteome</keyword>
<dbReference type="EMBL" id="JAGSYN010000179">
    <property type="protein sequence ID" value="KAG7662397.1"/>
    <property type="molecule type" value="Genomic_DNA"/>
</dbReference>
<accession>A0A8J5QG71</accession>
<dbReference type="GO" id="GO:0003735">
    <property type="term" value="F:structural constituent of ribosome"/>
    <property type="evidence" value="ECO:0007669"/>
    <property type="project" value="InterPro"/>
</dbReference>
<organism evidence="1 2">
    <name type="scientific">[Candida] subhashii</name>
    <dbReference type="NCBI Taxonomy" id="561895"/>
    <lineage>
        <taxon>Eukaryota</taxon>
        <taxon>Fungi</taxon>
        <taxon>Dikarya</taxon>
        <taxon>Ascomycota</taxon>
        <taxon>Saccharomycotina</taxon>
        <taxon>Pichiomycetes</taxon>
        <taxon>Debaryomycetaceae</taxon>
        <taxon>Spathaspora</taxon>
    </lineage>
</organism>
<dbReference type="PANTHER" id="PTHR12059:SF5">
    <property type="entry name" value="LARGE RIBOSOMAL SUBUNIT PROTEIN UL23M"/>
    <property type="match status" value="1"/>
</dbReference>
<comment type="caution">
    <text evidence="1">The sequence shown here is derived from an EMBL/GenBank/DDBJ whole genome shotgun (WGS) entry which is preliminary data.</text>
</comment>
<dbReference type="FunFam" id="3.30.70.330:FF:000614">
    <property type="entry name" value="Mrp20p"/>
    <property type="match status" value="1"/>
</dbReference>
<dbReference type="GO" id="GO:0032543">
    <property type="term" value="P:mitochondrial translation"/>
    <property type="evidence" value="ECO:0007669"/>
    <property type="project" value="TreeGrafter"/>
</dbReference>
<gene>
    <name evidence="1" type="ORF">J8A68_004045</name>
</gene>
<evidence type="ECO:0000313" key="1">
    <source>
        <dbReference type="EMBL" id="KAG7662397.1"/>
    </source>
</evidence>
<evidence type="ECO:0000313" key="2">
    <source>
        <dbReference type="Proteomes" id="UP000694255"/>
    </source>
</evidence>
<name>A0A8J5QG71_9ASCO</name>
<proteinExistence type="predicted"/>
<dbReference type="RefSeq" id="XP_049262630.1">
    <property type="nucleotide sequence ID" value="XM_049407963.1"/>
</dbReference>
<protein>
    <submittedName>
        <fullName evidence="1">MRP20</fullName>
    </submittedName>
</protein>
<sequence>MKISIRSLHHKPRPGAYPKVHVSEVELNKPRIDYKRKRPLLLSQTVTDTLFPALEIQKKYIEGGKPVPRKFRGNGDILARKNFEKLQEHIDLDEPHFPIGKKQIYFTSARVCLLRPNAKHTPYQAKFLVPKSMNKMDLRDYLWHLYGLRALNVTVQLQPGRWTRGPHDLGRYRLPQVKKMTVDMLEPFVWPEISQKIIDNVEYEKKNRMKMMLHEHSIGSDKKKPLEVYDGIYEEKRLPNAFVPRKMRKQGLAKLSEYTKKTSAAADVALVNEFIGS</sequence>
<dbReference type="Pfam" id="PF00276">
    <property type="entry name" value="Ribosomal_L23"/>
    <property type="match status" value="1"/>
</dbReference>
<dbReference type="GeneID" id="73470845"/>
<dbReference type="InterPro" id="IPR013025">
    <property type="entry name" value="Ribosomal_uL23-like"/>
</dbReference>
<dbReference type="AlphaFoldDB" id="A0A8J5QG71"/>
<dbReference type="GO" id="GO:0005762">
    <property type="term" value="C:mitochondrial large ribosomal subunit"/>
    <property type="evidence" value="ECO:0007669"/>
    <property type="project" value="TreeGrafter"/>
</dbReference>
<dbReference type="PANTHER" id="PTHR12059">
    <property type="entry name" value="RIBOSOMAL PROTEIN L23-RELATED"/>
    <property type="match status" value="1"/>
</dbReference>
<dbReference type="OrthoDB" id="275582at2759"/>